<dbReference type="InterPro" id="IPR013783">
    <property type="entry name" value="Ig-like_fold"/>
</dbReference>
<dbReference type="Gene3D" id="2.60.40.10">
    <property type="entry name" value="Immunoglobulins"/>
    <property type="match status" value="1"/>
</dbReference>
<dbReference type="PANTHER" id="PTHR40050">
    <property type="entry name" value="INNER SPORE COAT PROTEIN H"/>
    <property type="match status" value="1"/>
</dbReference>
<keyword evidence="1" id="KW-0418">Kinase</keyword>
<dbReference type="InterPro" id="IPR036116">
    <property type="entry name" value="FN3_sf"/>
</dbReference>
<organism evidence="1 2">
    <name type="scientific">Candidatus Eisenbergiella stercorigallinarum</name>
    <dbReference type="NCBI Taxonomy" id="2838557"/>
    <lineage>
        <taxon>Bacteria</taxon>
        <taxon>Bacillati</taxon>
        <taxon>Bacillota</taxon>
        <taxon>Clostridia</taxon>
        <taxon>Lachnospirales</taxon>
        <taxon>Lachnospiraceae</taxon>
        <taxon>Eisenbergiella</taxon>
    </lineage>
</organism>
<dbReference type="EMBL" id="DWUW01000218">
    <property type="protein sequence ID" value="HJD31813.1"/>
    <property type="molecule type" value="Genomic_DNA"/>
</dbReference>
<keyword evidence="1" id="KW-0808">Transferase</keyword>
<accession>A0A9D2U115</accession>
<dbReference type="Proteomes" id="UP000823851">
    <property type="component" value="Unassembled WGS sequence"/>
</dbReference>
<evidence type="ECO:0000313" key="1">
    <source>
        <dbReference type="EMBL" id="HJD31813.1"/>
    </source>
</evidence>
<proteinExistence type="predicted"/>
<gene>
    <name evidence="1" type="ORF">H9912_07715</name>
</gene>
<dbReference type="PANTHER" id="PTHR40050:SF1">
    <property type="entry name" value="INNER SPORE COAT PROTEIN H"/>
    <property type="match status" value="1"/>
</dbReference>
<name>A0A9D2U115_9FIRM</name>
<feature type="non-terminal residue" evidence="1">
    <location>
        <position position="1"/>
    </location>
</feature>
<sequence length="290" mass="34490">YSIPIEDTIEKWFDTENLFYWMGFHILTGNTDTQSRNYFLYSPLNVDKFYIISWDNDGAFDLLQDEVRGENVERSWDRGISNYWGNILYQRIFKVEAYRDQLTQAIETLRSEYLTKDRINELVSGYRSVIKPYVYSMPDLMYVPLAETEYDVVADRIADEIEKNYLDYKESLEKPMPFYIGTPSVENKKLEFSWDMAYDFDSENVTYSVEIASDYLFQDMIYSQQGLRISQIEMDLLPEGQYFIRVRATNESGQTQDAFDYYDVDDRTIYGTKCFYILADGTVEEYRRVE</sequence>
<evidence type="ECO:0000313" key="2">
    <source>
        <dbReference type="Proteomes" id="UP000823851"/>
    </source>
</evidence>
<reference evidence="1" key="1">
    <citation type="journal article" date="2021" name="PeerJ">
        <title>Extensive microbial diversity within the chicken gut microbiome revealed by metagenomics and culture.</title>
        <authorList>
            <person name="Gilroy R."/>
            <person name="Ravi A."/>
            <person name="Getino M."/>
            <person name="Pursley I."/>
            <person name="Horton D.L."/>
            <person name="Alikhan N.F."/>
            <person name="Baker D."/>
            <person name="Gharbi K."/>
            <person name="Hall N."/>
            <person name="Watson M."/>
            <person name="Adriaenssens E.M."/>
            <person name="Foster-Nyarko E."/>
            <person name="Jarju S."/>
            <person name="Secka A."/>
            <person name="Antonio M."/>
            <person name="Oren A."/>
            <person name="Chaudhuri R.R."/>
            <person name="La Ragione R."/>
            <person name="Hildebrand F."/>
            <person name="Pallen M.J."/>
        </authorList>
    </citation>
    <scope>NUCLEOTIDE SEQUENCE</scope>
    <source>
        <strain evidence="1">ChiHjej8B7-25341</strain>
    </source>
</reference>
<comment type="caution">
    <text evidence="1">The sequence shown here is derived from an EMBL/GenBank/DDBJ whole genome shotgun (WGS) entry which is preliminary data.</text>
</comment>
<dbReference type="Pfam" id="PF08757">
    <property type="entry name" value="CotH"/>
    <property type="match status" value="1"/>
</dbReference>
<dbReference type="GO" id="GO:0016301">
    <property type="term" value="F:kinase activity"/>
    <property type="evidence" value="ECO:0007669"/>
    <property type="project" value="UniProtKB-KW"/>
</dbReference>
<dbReference type="InterPro" id="IPR014867">
    <property type="entry name" value="Spore_coat_CotH_CotH2/3/7"/>
</dbReference>
<reference evidence="1" key="2">
    <citation type="submission" date="2021-04" db="EMBL/GenBank/DDBJ databases">
        <authorList>
            <person name="Gilroy R."/>
        </authorList>
    </citation>
    <scope>NUCLEOTIDE SEQUENCE</scope>
    <source>
        <strain evidence="1">ChiHjej8B7-25341</strain>
    </source>
</reference>
<protein>
    <submittedName>
        <fullName evidence="1">CotH kinase family protein</fullName>
    </submittedName>
</protein>
<dbReference type="SUPFAM" id="SSF49265">
    <property type="entry name" value="Fibronectin type III"/>
    <property type="match status" value="1"/>
</dbReference>
<dbReference type="AlphaFoldDB" id="A0A9D2U115"/>